<evidence type="ECO:0000256" key="15">
    <source>
        <dbReference type="ARBA" id="ARBA00023136"/>
    </source>
</evidence>
<dbReference type="EMBL" id="KR149293">
    <property type="protein sequence ID" value="ALF04030.1"/>
    <property type="molecule type" value="Genomic_DNA"/>
</dbReference>
<dbReference type="InterPro" id="IPR001750">
    <property type="entry name" value="ND/Mrp_TM"/>
</dbReference>
<keyword evidence="13 17" id="KW-0830">Ubiquinone</keyword>
<dbReference type="AlphaFoldDB" id="A0A0U2JQW7"/>
<feature type="domain" description="NADH:quinone oxidoreductase/Mrp antiporter transmembrane" evidence="18">
    <location>
        <begin position="23"/>
        <end position="278"/>
    </location>
</feature>
<keyword evidence="5" id="KW-0813">Transport</keyword>
<dbReference type="InterPro" id="IPR003917">
    <property type="entry name" value="NADH_UbQ_OxRdtase_chain2"/>
</dbReference>
<feature type="transmembrane region" description="Helical" evidence="17">
    <location>
        <begin position="57"/>
        <end position="75"/>
    </location>
</feature>
<accession>A0A0U2JQW7</accession>
<comment type="function">
    <text evidence="17">Core subunit of the mitochondrial membrane respiratory chain NADH dehydrogenase (Complex I) which catalyzes electron transfer from NADH through the respiratory chain, using ubiquinone as an electron acceptor. Essential for the catalytic activity and assembly of complex I.</text>
</comment>
<evidence type="ECO:0000256" key="6">
    <source>
        <dbReference type="ARBA" id="ARBA00022660"/>
    </source>
</evidence>
<evidence type="ECO:0000256" key="9">
    <source>
        <dbReference type="ARBA" id="ARBA00022967"/>
    </source>
</evidence>
<dbReference type="PANTHER" id="PTHR46552">
    <property type="entry name" value="NADH-UBIQUINONE OXIDOREDUCTASE CHAIN 2"/>
    <property type="match status" value="1"/>
</dbReference>
<dbReference type="Pfam" id="PF00361">
    <property type="entry name" value="Proton_antipo_M"/>
    <property type="match status" value="1"/>
</dbReference>
<evidence type="ECO:0000256" key="10">
    <source>
        <dbReference type="ARBA" id="ARBA00022982"/>
    </source>
</evidence>
<name>A0A0U2JQW7_9SAUR</name>
<keyword evidence="9 17" id="KW-1278">Translocase</keyword>
<feature type="transmembrane region" description="Helical" evidence="17">
    <location>
        <begin position="324"/>
        <end position="344"/>
    </location>
</feature>
<evidence type="ECO:0000256" key="14">
    <source>
        <dbReference type="ARBA" id="ARBA00023128"/>
    </source>
</evidence>
<dbReference type="GO" id="GO:0006120">
    <property type="term" value="P:mitochondrial electron transport, NADH to ubiquinone"/>
    <property type="evidence" value="ECO:0007669"/>
    <property type="project" value="InterPro"/>
</dbReference>
<comment type="subcellular location">
    <subcellularLocation>
        <location evidence="1 17">Mitochondrion inner membrane</location>
        <topology evidence="1 17">Multi-pass membrane protein</topology>
    </subcellularLocation>
</comment>
<feature type="transmembrane region" description="Helical" evidence="17">
    <location>
        <begin position="281"/>
        <end position="304"/>
    </location>
</feature>
<dbReference type="Pfam" id="PF06444">
    <property type="entry name" value="NADH_dehy_S2_C"/>
    <property type="match status" value="1"/>
</dbReference>
<evidence type="ECO:0000256" key="16">
    <source>
        <dbReference type="ARBA" id="ARBA00049551"/>
    </source>
</evidence>
<evidence type="ECO:0000256" key="2">
    <source>
        <dbReference type="ARBA" id="ARBA00007012"/>
    </source>
</evidence>
<feature type="transmembrane region" description="Helical" evidence="17">
    <location>
        <begin position="200"/>
        <end position="220"/>
    </location>
</feature>
<evidence type="ECO:0000256" key="8">
    <source>
        <dbReference type="ARBA" id="ARBA00022792"/>
    </source>
</evidence>
<evidence type="ECO:0000256" key="4">
    <source>
        <dbReference type="ARBA" id="ARBA00021008"/>
    </source>
</evidence>
<feature type="transmembrane region" description="Helical" evidence="17">
    <location>
        <begin position="240"/>
        <end position="260"/>
    </location>
</feature>
<evidence type="ECO:0000256" key="11">
    <source>
        <dbReference type="ARBA" id="ARBA00022989"/>
    </source>
</evidence>
<keyword evidence="15 17" id="KW-0472">Membrane</keyword>
<dbReference type="GO" id="GO:0008137">
    <property type="term" value="F:NADH dehydrogenase (ubiquinone) activity"/>
    <property type="evidence" value="ECO:0007669"/>
    <property type="project" value="UniProtKB-EC"/>
</dbReference>
<evidence type="ECO:0000256" key="17">
    <source>
        <dbReference type="RuleBase" id="RU003403"/>
    </source>
</evidence>
<dbReference type="EC" id="7.1.1.2" evidence="3 17"/>
<dbReference type="PANTHER" id="PTHR46552:SF1">
    <property type="entry name" value="NADH-UBIQUINONE OXIDOREDUCTASE CHAIN 2"/>
    <property type="match status" value="1"/>
</dbReference>
<evidence type="ECO:0000256" key="12">
    <source>
        <dbReference type="ARBA" id="ARBA00023027"/>
    </source>
</evidence>
<comment type="catalytic activity">
    <reaction evidence="16 17">
        <text>a ubiquinone + NADH + 5 H(+)(in) = a ubiquinol + NAD(+) + 4 H(+)(out)</text>
        <dbReference type="Rhea" id="RHEA:29091"/>
        <dbReference type="Rhea" id="RHEA-COMP:9565"/>
        <dbReference type="Rhea" id="RHEA-COMP:9566"/>
        <dbReference type="ChEBI" id="CHEBI:15378"/>
        <dbReference type="ChEBI" id="CHEBI:16389"/>
        <dbReference type="ChEBI" id="CHEBI:17976"/>
        <dbReference type="ChEBI" id="CHEBI:57540"/>
        <dbReference type="ChEBI" id="CHEBI:57945"/>
        <dbReference type="EC" id="7.1.1.2"/>
    </reaction>
</comment>
<keyword evidence="11 17" id="KW-1133">Transmembrane helix</keyword>
<organism evidence="20">
    <name type="scientific">Paroedura picta</name>
    <dbReference type="NCBI Taxonomy" id="143630"/>
    <lineage>
        <taxon>Eukaryota</taxon>
        <taxon>Metazoa</taxon>
        <taxon>Chordata</taxon>
        <taxon>Craniata</taxon>
        <taxon>Vertebrata</taxon>
        <taxon>Euteleostomi</taxon>
        <taxon>Lepidosauria</taxon>
        <taxon>Squamata</taxon>
        <taxon>Bifurcata</taxon>
        <taxon>Gekkota</taxon>
        <taxon>Gekkonidae</taxon>
        <taxon>Gekkoninae</taxon>
        <taxon>Paroedura</taxon>
    </lineage>
</organism>
<dbReference type="CTD" id="4536"/>
<comment type="similarity">
    <text evidence="2 17">Belongs to the complex I subunit 2 family.</text>
</comment>
<evidence type="ECO:0000313" key="20">
    <source>
        <dbReference type="EMBL" id="ALF04030.1"/>
    </source>
</evidence>
<sequence length="346" mass="38456">MNPMVWMLLITTISTSTIITMFSYHWLLAWLGLELNTLGILPMIMKPNHPRATEATTKYFMIQALSAATILFASTMNSWFTGHWDISNMNSPVPMALITAALILKLGVAPAHLWYIEVIQGAQMTTALVLTTWQKIAPLTLMYMLQSHLPTNMMLLLGLTSTTMGAWIGLNQTQIRKIMASSSIAHMGWMLVAISLQKSLATMTFITYFLLTAALFTTLITTTTKTLKDLSTAWSTTPPLLTQMLLALMSLGGLPPLTGFMPKLLIIKELTMTGLTPFGTVLALSSLLSLFFYLRLAHLAALSMPPSTTNTEQKWRFKLNHQMITTPILMFSTMMLPLTPLIYLTT</sequence>
<evidence type="ECO:0000256" key="13">
    <source>
        <dbReference type="ARBA" id="ARBA00023075"/>
    </source>
</evidence>
<keyword evidence="7 17" id="KW-0812">Transmembrane</keyword>
<keyword evidence="10 17" id="KW-0249">Electron transport</keyword>
<proteinExistence type="inferred from homology"/>
<dbReference type="PRINTS" id="PR01436">
    <property type="entry name" value="NADHDHGNASE2"/>
</dbReference>
<feature type="transmembrane region" description="Helical" evidence="17">
    <location>
        <begin position="95"/>
        <end position="115"/>
    </location>
</feature>
<feature type="transmembrane region" description="Helical" evidence="17">
    <location>
        <begin position="151"/>
        <end position="170"/>
    </location>
</feature>
<dbReference type="InterPro" id="IPR010933">
    <property type="entry name" value="NADH_DH_su2_C"/>
</dbReference>
<reference evidence="20" key="1">
    <citation type="journal article" date="2015" name="Mitochondrial DNA">
        <title>The complete mitochondrial genome of the Madagascar ground gecko Paroedura picta (Squamata: Gekkonidae).</title>
        <authorList>
            <person name="Starostova Z."/>
            <person name="Musilova Z."/>
        </authorList>
    </citation>
    <scope>NUCLEOTIDE SEQUENCE</scope>
</reference>
<gene>
    <name evidence="20" type="primary">ND2</name>
</gene>
<keyword evidence="12 17" id="KW-0520">NAD</keyword>
<geneLocation type="mitochondrion" evidence="20"/>
<keyword evidence="14 17" id="KW-0496">Mitochondrion</keyword>
<feature type="domain" description="NADH dehydrogenase subunit 2 C-terminal" evidence="19">
    <location>
        <begin position="290"/>
        <end position="343"/>
    </location>
</feature>
<evidence type="ECO:0000256" key="7">
    <source>
        <dbReference type="ARBA" id="ARBA00022692"/>
    </source>
</evidence>
<evidence type="ECO:0000259" key="19">
    <source>
        <dbReference type="Pfam" id="PF06444"/>
    </source>
</evidence>
<evidence type="ECO:0000256" key="5">
    <source>
        <dbReference type="ARBA" id="ARBA00022448"/>
    </source>
</evidence>
<evidence type="ECO:0000256" key="1">
    <source>
        <dbReference type="ARBA" id="ARBA00004448"/>
    </source>
</evidence>
<dbReference type="GeneID" id="26130437"/>
<dbReference type="InterPro" id="IPR050175">
    <property type="entry name" value="Complex_I_Subunit_2"/>
</dbReference>
<dbReference type="RefSeq" id="YP_009178620.1">
    <property type="nucleotide sequence ID" value="NC_028326.1"/>
</dbReference>
<evidence type="ECO:0000256" key="3">
    <source>
        <dbReference type="ARBA" id="ARBA00012944"/>
    </source>
</evidence>
<evidence type="ECO:0000259" key="18">
    <source>
        <dbReference type="Pfam" id="PF00361"/>
    </source>
</evidence>
<keyword evidence="8 17" id="KW-0999">Mitochondrion inner membrane</keyword>
<protein>
    <recommendedName>
        <fullName evidence="4 17">NADH-ubiquinone oxidoreductase chain 2</fullName>
        <ecNumber evidence="3 17">7.1.1.2</ecNumber>
    </recommendedName>
</protein>
<dbReference type="GO" id="GO:0005743">
    <property type="term" value="C:mitochondrial inner membrane"/>
    <property type="evidence" value="ECO:0007669"/>
    <property type="project" value="UniProtKB-SubCell"/>
</dbReference>
<keyword evidence="6 17" id="KW-0679">Respiratory chain</keyword>